<keyword evidence="3" id="KW-1185">Reference proteome</keyword>
<reference evidence="2" key="1">
    <citation type="submission" date="2015-04" db="UniProtKB">
        <authorList>
            <consortium name="EnsemblPlants"/>
        </authorList>
    </citation>
    <scope>IDENTIFICATION</scope>
</reference>
<evidence type="ECO:0000313" key="3">
    <source>
        <dbReference type="Proteomes" id="UP000026961"/>
    </source>
</evidence>
<feature type="transmembrane region" description="Helical" evidence="1">
    <location>
        <begin position="45"/>
        <end position="72"/>
    </location>
</feature>
<keyword evidence="1" id="KW-0812">Transmembrane</keyword>
<proteinExistence type="predicted"/>
<dbReference type="Proteomes" id="UP000026961">
    <property type="component" value="Chromosome 7"/>
</dbReference>
<reference evidence="2" key="2">
    <citation type="submission" date="2018-05" db="EMBL/GenBank/DDBJ databases">
        <title>OgluRS3 (Oryza glumaepatula Reference Sequence Version 3).</title>
        <authorList>
            <person name="Zhang J."/>
            <person name="Kudrna D."/>
            <person name="Lee S."/>
            <person name="Talag J."/>
            <person name="Welchert J."/>
            <person name="Wing R.A."/>
        </authorList>
    </citation>
    <scope>NUCLEOTIDE SEQUENCE [LARGE SCALE GENOMIC DNA]</scope>
</reference>
<protein>
    <submittedName>
        <fullName evidence="2">Uncharacterized protein</fullName>
    </submittedName>
</protein>
<name>A0A0E0APL7_9ORYZ</name>
<sequence>MCGCGVGGMTACAGVKHEWGLTWRFEGGQGPAIAVDYDQDAGKSLAVLLASSTTTAPVGVISLLGGVVLVFFHIPTNLQTSGGGVTRRVLLRGVAMEKFQCINDC</sequence>
<keyword evidence="1" id="KW-1133">Transmembrane helix</keyword>
<keyword evidence="1" id="KW-0472">Membrane</keyword>
<accession>A0A0E0APL7</accession>
<dbReference type="AlphaFoldDB" id="A0A0E0APL7"/>
<dbReference type="Gramene" id="OGLUM07G27210.1">
    <property type="protein sequence ID" value="OGLUM07G27210.1"/>
    <property type="gene ID" value="OGLUM07G27210"/>
</dbReference>
<evidence type="ECO:0000256" key="1">
    <source>
        <dbReference type="SAM" id="Phobius"/>
    </source>
</evidence>
<dbReference type="EnsemblPlants" id="OGLUM07G27210.1">
    <property type="protein sequence ID" value="OGLUM07G27210.1"/>
    <property type="gene ID" value="OGLUM07G27210"/>
</dbReference>
<dbReference type="HOGENOM" id="CLU_2240808_0_0_1"/>
<evidence type="ECO:0000313" key="2">
    <source>
        <dbReference type="EnsemblPlants" id="OGLUM07G27210.1"/>
    </source>
</evidence>
<organism evidence="2">
    <name type="scientific">Oryza glumipatula</name>
    <dbReference type="NCBI Taxonomy" id="40148"/>
    <lineage>
        <taxon>Eukaryota</taxon>
        <taxon>Viridiplantae</taxon>
        <taxon>Streptophyta</taxon>
        <taxon>Embryophyta</taxon>
        <taxon>Tracheophyta</taxon>
        <taxon>Spermatophyta</taxon>
        <taxon>Magnoliopsida</taxon>
        <taxon>Liliopsida</taxon>
        <taxon>Poales</taxon>
        <taxon>Poaceae</taxon>
        <taxon>BOP clade</taxon>
        <taxon>Oryzoideae</taxon>
        <taxon>Oryzeae</taxon>
        <taxon>Oryzinae</taxon>
        <taxon>Oryza</taxon>
    </lineage>
</organism>